<name>A0A6B9XWX7_PICSI</name>
<gene>
    <name evidence="1" type="primary">orf05683</name>
    <name evidence="1" type="ORF">Q903MT_gene5651</name>
</gene>
<reference evidence="1" key="1">
    <citation type="submission" date="2019-03" db="EMBL/GenBank/DDBJ databases">
        <title>Largest Complete Mitochondrial Genome of a Gymnosperm, Sitka Spruce (Picea sitchensis), Indicates Complex Physical Structure.</title>
        <authorList>
            <person name="Jackman S.D."/>
            <person name="Coombe L."/>
            <person name="Warren R."/>
            <person name="Kirk H."/>
            <person name="Trinh E."/>
            <person name="McLeod T."/>
            <person name="Pleasance S."/>
            <person name="Pandoh P."/>
            <person name="Zhao Y."/>
            <person name="Coope R."/>
            <person name="Bousquet J."/>
            <person name="Bohlmann J.C."/>
            <person name="Jones S.J.M."/>
            <person name="Birol I."/>
        </authorList>
    </citation>
    <scope>NUCLEOTIDE SEQUENCE</scope>
    <source>
        <strain evidence="1">Q903</strain>
    </source>
</reference>
<proteinExistence type="predicted"/>
<dbReference type="AlphaFoldDB" id="A0A6B9XWX7"/>
<organism evidence="1">
    <name type="scientific">Picea sitchensis</name>
    <name type="common">Sitka spruce</name>
    <name type="synonym">Pinus sitchensis</name>
    <dbReference type="NCBI Taxonomy" id="3332"/>
    <lineage>
        <taxon>Eukaryota</taxon>
        <taxon>Viridiplantae</taxon>
        <taxon>Streptophyta</taxon>
        <taxon>Embryophyta</taxon>
        <taxon>Tracheophyta</taxon>
        <taxon>Spermatophyta</taxon>
        <taxon>Pinopsida</taxon>
        <taxon>Pinidae</taxon>
        <taxon>Conifers I</taxon>
        <taxon>Pinales</taxon>
        <taxon>Pinaceae</taxon>
        <taxon>Picea</taxon>
    </lineage>
</organism>
<protein>
    <recommendedName>
        <fullName evidence="2">Retrotransposon gag domain-containing protein</fullName>
    </recommendedName>
</protein>
<accession>A0A6B9XWX7</accession>
<sequence>MELVPQRSDLERMSQKQNESFIEYAYRWRKAASRLKTPLTEEDLITSFLRTLKKRTRITLSWLARPYRTFLLWQEREQELRPQLRQGPCKIFWGRAVAPELWRLALRPLKRAPTEGQEKQRRVKAKCT</sequence>
<evidence type="ECO:0000313" key="1">
    <source>
        <dbReference type="EMBL" id="QHR91616.1"/>
    </source>
</evidence>
<evidence type="ECO:0008006" key="2">
    <source>
        <dbReference type="Google" id="ProtNLM"/>
    </source>
</evidence>
<geneLocation type="mitochondrion" evidence="1"/>
<keyword evidence="1" id="KW-0496">Mitochondrion</keyword>
<dbReference type="EMBL" id="MK697702">
    <property type="protein sequence ID" value="QHR91616.1"/>
    <property type="molecule type" value="Genomic_DNA"/>
</dbReference>